<evidence type="ECO:0000313" key="1">
    <source>
        <dbReference type="EMBL" id="CAH3159543.1"/>
    </source>
</evidence>
<comment type="caution">
    <text evidence="1">The sequence shown here is derived from an EMBL/GenBank/DDBJ whole genome shotgun (WGS) entry which is preliminary data.</text>
</comment>
<dbReference type="EMBL" id="CALNXJ010000072">
    <property type="protein sequence ID" value="CAH3159543.1"/>
    <property type="molecule type" value="Genomic_DNA"/>
</dbReference>
<dbReference type="AlphaFoldDB" id="A0AAU9XUR3"/>
<organism evidence="1 2">
    <name type="scientific">Pocillopora meandrina</name>
    <dbReference type="NCBI Taxonomy" id="46732"/>
    <lineage>
        <taxon>Eukaryota</taxon>
        <taxon>Metazoa</taxon>
        <taxon>Cnidaria</taxon>
        <taxon>Anthozoa</taxon>
        <taxon>Hexacorallia</taxon>
        <taxon>Scleractinia</taxon>
        <taxon>Astrocoeniina</taxon>
        <taxon>Pocilloporidae</taxon>
        <taxon>Pocillopora</taxon>
    </lineage>
</organism>
<evidence type="ECO:0000313" key="2">
    <source>
        <dbReference type="Proteomes" id="UP001159428"/>
    </source>
</evidence>
<dbReference type="Proteomes" id="UP001159428">
    <property type="component" value="Unassembled WGS sequence"/>
</dbReference>
<protein>
    <recommendedName>
        <fullName evidence="3">Reverse transcriptase domain-containing protein</fullName>
    </recommendedName>
</protein>
<accession>A0AAU9XUR3</accession>
<gene>
    <name evidence="1" type="ORF">PMEA_00032010</name>
</gene>
<reference evidence="1 2" key="1">
    <citation type="submission" date="2022-05" db="EMBL/GenBank/DDBJ databases">
        <authorList>
            <consortium name="Genoscope - CEA"/>
            <person name="William W."/>
        </authorList>
    </citation>
    <scope>NUCLEOTIDE SEQUENCE [LARGE SCALE GENOMIC DNA]</scope>
</reference>
<evidence type="ECO:0008006" key="3">
    <source>
        <dbReference type="Google" id="ProtNLM"/>
    </source>
</evidence>
<keyword evidence="2" id="KW-1185">Reference proteome</keyword>
<name>A0AAU9XUR3_9CNID</name>
<proteinExistence type="predicted"/>
<sequence length="78" mass="8756">MFTDDTKVHCVGINRDVAVSLLNRALTELYEWCLIKRLTPHPKNCEAMLMTRSNFIGPIPPVSIGGSLITWSELKISI</sequence>